<evidence type="ECO:0000256" key="7">
    <source>
        <dbReference type="ARBA" id="ARBA00024045"/>
    </source>
</evidence>
<dbReference type="Pfam" id="PF00403">
    <property type="entry name" value="HMA"/>
    <property type="match status" value="1"/>
</dbReference>
<keyword evidence="6" id="KW-0449">Lipoprotein</keyword>
<evidence type="ECO:0000256" key="6">
    <source>
        <dbReference type="ARBA" id="ARBA00023289"/>
    </source>
</evidence>
<sequence>MGRAMSALEYFSDLFGGSRENKKRKQLQTVELRVRMDCEGCERKINKVLSSMSGVQTVDINRKMQKVTVTGYVEPNKVLKKVKRTGKRAELWPYVPYNSVSQPFSTQNYDKKAPSGFVRKESFNTRSYSNRQDDQYGTNMFSEENPNACTIM</sequence>
<accession>A9NQ31</accession>
<dbReference type="PANTHER" id="PTHR22814:SF336">
    <property type="entry name" value="HEAVY METAL-ASSOCIATED ISOPRENYLATED PLANT PROTEIN 23"/>
    <property type="match status" value="1"/>
</dbReference>
<evidence type="ECO:0000256" key="1">
    <source>
        <dbReference type="ARBA" id="ARBA00004370"/>
    </source>
</evidence>
<protein>
    <recommendedName>
        <fullName evidence="8">HMA domain-containing protein</fullName>
    </recommendedName>
</protein>
<organism evidence="9">
    <name type="scientific">Picea sitchensis</name>
    <name type="common">Sitka spruce</name>
    <name type="synonym">Pinus sitchensis</name>
    <dbReference type="NCBI Taxonomy" id="3332"/>
    <lineage>
        <taxon>Eukaryota</taxon>
        <taxon>Viridiplantae</taxon>
        <taxon>Streptophyta</taxon>
        <taxon>Embryophyta</taxon>
        <taxon>Tracheophyta</taxon>
        <taxon>Spermatophyta</taxon>
        <taxon>Pinopsida</taxon>
        <taxon>Pinidae</taxon>
        <taxon>Conifers I</taxon>
        <taxon>Pinales</taxon>
        <taxon>Pinaceae</taxon>
        <taxon>Picea</taxon>
    </lineage>
</organism>
<evidence type="ECO:0000259" key="8">
    <source>
        <dbReference type="PROSITE" id="PS50846"/>
    </source>
</evidence>
<evidence type="ECO:0000256" key="5">
    <source>
        <dbReference type="ARBA" id="ARBA00023136"/>
    </source>
</evidence>
<dbReference type="GO" id="GO:0006950">
    <property type="term" value="P:response to stress"/>
    <property type="evidence" value="ECO:0007669"/>
    <property type="project" value="UniProtKB-ARBA"/>
</dbReference>
<dbReference type="PANTHER" id="PTHR22814">
    <property type="entry name" value="COPPER TRANSPORT PROTEIN ATOX1-RELATED"/>
    <property type="match status" value="1"/>
</dbReference>
<keyword evidence="3" id="KW-0104">Cadmium</keyword>
<dbReference type="SUPFAM" id="SSF55008">
    <property type="entry name" value="HMA, heavy metal-associated domain"/>
    <property type="match status" value="1"/>
</dbReference>
<dbReference type="InterPro" id="IPR006121">
    <property type="entry name" value="HMA_dom"/>
</dbReference>
<evidence type="ECO:0000256" key="2">
    <source>
        <dbReference type="ARBA" id="ARBA00022481"/>
    </source>
</evidence>
<keyword evidence="4" id="KW-0479">Metal-binding</keyword>
<dbReference type="CDD" id="cd00371">
    <property type="entry name" value="HMA"/>
    <property type="match status" value="1"/>
</dbReference>
<dbReference type="Gene3D" id="3.30.70.100">
    <property type="match status" value="1"/>
</dbReference>
<reference evidence="9" key="1">
    <citation type="journal article" date="2008" name="BMC Genomics">
        <title>A conifer genomics resource of 200,000 spruce (Picea spp.) ESTs and 6,464 high-quality, sequence-finished full-length cDNAs for Sitka spruce (Picea sitchensis).</title>
        <authorList>
            <person name="Ralph S.G."/>
            <person name="Chun H.J."/>
            <person name="Kolosova N."/>
            <person name="Cooper D."/>
            <person name="Oddy C."/>
            <person name="Ritland C.E."/>
            <person name="Kirkpatrick R."/>
            <person name="Moore R."/>
            <person name="Barber S."/>
            <person name="Holt R.A."/>
            <person name="Jones S.J."/>
            <person name="Marra M.A."/>
            <person name="Douglas C.J."/>
            <person name="Ritland K."/>
            <person name="Bohlmann J."/>
        </authorList>
    </citation>
    <scope>NUCLEOTIDE SEQUENCE</scope>
    <source>
        <tissue evidence="9">Bark</tissue>
    </source>
</reference>
<evidence type="ECO:0000313" key="9">
    <source>
        <dbReference type="EMBL" id="ABK22742.1"/>
    </source>
</evidence>
<dbReference type="PROSITE" id="PS50846">
    <property type="entry name" value="HMA_2"/>
    <property type="match status" value="1"/>
</dbReference>
<dbReference type="EMBL" id="EF083394">
    <property type="protein sequence ID" value="ABK22742.1"/>
    <property type="molecule type" value="mRNA"/>
</dbReference>
<keyword evidence="2" id="KW-0488">Methylation</keyword>
<dbReference type="AlphaFoldDB" id="A9NQ31"/>
<comment type="similarity">
    <text evidence="7">Belongs to the HIPP family.</text>
</comment>
<proteinExistence type="evidence at transcript level"/>
<dbReference type="GO" id="GO:0016020">
    <property type="term" value="C:membrane"/>
    <property type="evidence" value="ECO:0007669"/>
    <property type="project" value="UniProtKB-SubCell"/>
</dbReference>
<keyword evidence="5" id="KW-0472">Membrane</keyword>
<dbReference type="InterPro" id="IPR036163">
    <property type="entry name" value="HMA_dom_sf"/>
</dbReference>
<evidence type="ECO:0000256" key="4">
    <source>
        <dbReference type="ARBA" id="ARBA00022723"/>
    </source>
</evidence>
<dbReference type="FunFam" id="3.30.70.100:FF:000035">
    <property type="entry name" value="Heavy metal-associated isoprenylated plant protein 26"/>
    <property type="match status" value="1"/>
</dbReference>
<keyword evidence="6" id="KW-0636">Prenylation</keyword>
<name>A9NQ31_PICSI</name>
<feature type="domain" description="HMA" evidence="8">
    <location>
        <begin position="27"/>
        <end position="90"/>
    </location>
</feature>
<evidence type="ECO:0000256" key="3">
    <source>
        <dbReference type="ARBA" id="ARBA00022539"/>
    </source>
</evidence>
<dbReference type="GO" id="GO:0046872">
    <property type="term" value="F:metal ion binding"/>
    <property type="evidence" value="ECO:0007669"/>
    <property type="project" value="UniProtKB-KW"/>
</dbReference>
<comment type="subcellular location">
    <subcellularLocation>
        <location evidence="1">Membrane</location>
    </subcellularLocation>
</comment>